<gene>
    <name evidence="1" type="ORF">FCN80_24730</name>
</gene>
<proteinExistence type="predicted"/>
<evidence type="ECO:0000313" key="2">
    <source>
        <dbReference type="Proteomes" id="UP000305202"/>
    </source>
</evidence>
<organism evidence="1 2">
    <name type="scientific">Martelella alba</name>
    <dbReference type="NCBI Taxonomy" id="2590451"/>
    <lineage>
        <taxon>Bacteria</taxon>
        <taxon>Pseudomonadati</taxon>
        <taxon>Pseudomonadota</taxon>
        <taxon>Alphaproteobacteria</taxon>
        <taxon>Hyphomicrobiales</taxon>
        <taxon>Aurantimonadaceae</taxon>
        <taxon>Martelella</taxon>
    </lineage>
</organism>
<name>A0ABY2SE19_9HYPH</name>
<comment type="caution">
    <text evidence="1">The sequence shown here is derived from an EMBL/GenBank/DDBJ whole genome shotgun (WGS) entry which is preliminary data.</text>
</comment>
<sequence length="81" mass="9215">MNIDKINFDNIFFEFHSFMNRYNRNSLPGNGSGKSVHPDFADWKDAGTKHAVWQNSQQNATIAMCNVLQDLQHGALLDNAF</sequence>
<keyword evidence="2" id="KW-1185">Reference proteome</keyword>
<reference evidence="1 2" key="1">
    <citation type="submission" date="2019-04" db="EMBL/GenBank/DDBJ databases">
        <authorList>
            <person name="Li M."/>
            <person name="Gao C."/>
        </authorList>
    </citation>
    <scope>NUCLEOTIDE SEQUENCE [LARGE SCALE GENOMIC DNA]</scope>
    <source>
        <strain evidence="1 2">BGMRC 2031</strain>
    </source>
</reference>
<protein>
    <submittedName>
        <fullName evidence="1">Uncharacterized protein</fullName>
    </submittedName>
</protein>
<evidence type="ECO:0000313" key="1">
    <source>
        <dbReference type="EMBL" id="TKI02516.1"/>
    </source>
</evidence>
<accession>A0ABY2SE19</accession>
<dbReference type="RefSeq" id="WP_136992975.1">
    <property type="nucleotide sequence ID" value="NZ_SZPQ01000073.1"/>
</dbReference>
<dbReference type="EMBL" id="SZPQ01000073">
    <property type="protein sequence ID" value="TKI02516.1"/>
    <property type="molecule type" value="Genomic_DNA"/>
</dbReference>
<dbReference type="Proteomes" id="UP000305202">
    <property type="component" value="Unassembled WGS sequence"/>
</dbReference>